<dbReference type="InterPro" id="IPR050980">
    <property type="entry name" value="2C_sensor_his_kinase"/>
</dbReference>
<keyword evidence="4" id="KW-0808">Transferase</keyword>
<evidence type="ECO:0000313" key="10">
    <source>
        <dbReference type="Proteomes" id="UP000238312"/>
    </source>
</evidence>
<evidence type="ECO:0000256" key="4">
    <source>
        <dbReference type="ARBA" id="ARBA00022679"/>
    </source>
</evidence>
<protein>
    <recommendedName>
        <fullName evidence="2">histidine kinase</fullName>
        <ecNumber evidence="2">2.7.13.3</ecNumber>
    </recommendedName>
</protein>
<feature type="compositionally biased region" description="Gly residues" evidence="7">
    <location>
        <begin position="505"/>
        <end position="514"/>
    </location>
</feature>
<dbReference type="OrthoDB" id="3357461at2"/>
<comment type="caution">
    <text evidence="9">The sequence shown here is derived from an EMBL/GenBank/DDBJ whole genome shotgun (WGS) entry which is preliminary data.</text>
</comment>
<gene>
    <name evidence="9" type="ORF">B0I32_108192</name>
</gene>
<dbReference type="SUPFAM" id="SSF55874">
    <property type="entry name" value="ATPase domain of HSP90 chaperone/DNA topoisomerase II/histidine kinase"/>
    <property type="match status" value="1"/>
</dbReference>
<dbReference type="Proteomes" id="UP000238312">
    <property type="component" value="Unassembled WGS sequence"/>
</dbReference>
<evidence type="ECO:0000313" key="9">
    <source>
        <dbReference type="EMBL" id="PRX64831.1"/>
    </source>
</evidence>
<feature type="region of interest" description="Disordered" evidence="7">
    <location>
        <begin position="407"/>
        <end position="553"/>
    </location>
</feature>
<keyword evidence="6" id="KW-0902">Two-component regulatory system</keyword>
<dbReference type="PANTHER" id="PTHR44936:SF9">
    <property type="entry name" value="SENSOR PROTEIN CREC"/>
    <property type="match status" value="1"/>
</dbReference>
<feature type="compositionally biased region" description="Pro residues" evidence="7">
    <location>
        <begin position="438"/>
        <end position="453"/>
    </location>
</feature>
<evidence type="ECO:0000256" key="2">
    <source>
        <dbReference type="ARBA" id="ARBA00012438"/>
    </source>
</evidence>
<comment type="catalytic activity">
    <reaction evidence="1">
        <text>ATP + protein L-histidine = ADP + protein N-phospho-L-histidine.</text>
        <dbReference type="EC" id="2.7.13.3"/>
    </reaction>
</comment>
<evidence type="ECO:0000256" key="7">
    <source>
        <dbReference type="SAM" id="MobiDB-lite"/>
    </source>
</evidence>
<dbReference type="GO" id="GO:0000160">
    <property type="term" value="P:phosphorelay signal transduction system"/>
    <property type="evidence" value="ECO:0007669"/>
    <property type="project" value="UniProtKB-KW"/>
</dbReference>
<dbReference type="InterPro" id="IPR036890">
    <property type="entry name" value="HATPase_C_sf"/>
</dbReference>
<evidence type="ECO:0000256" key="6">
    <source>
        <dbReference type="ARBA" id="ARBA00023012"/>
    </source>
</evidence>
<evidence type="ECO:0000256" key="5">
    <source>
        <dbReference type="ARBA" id="ARBA00022777"/>
    </source>
</evidence>
<keyword evidence="5" id="KW-0418">Kinase</keyword>
<evidence type="ECO:0000256" key="8">
    <source>
        <dbReference type="SAM" id="Phobius"/>
    </source>
</evidence>
<feature type="transmembrane region" description="Helical" evidence="8">
    <location>
        <begin position="6"/>
        <end position="29"/>
    </location>
</feature>
<keyword evidence="8" id="KW-1133">Transmembrane helix</keyword>
<proteinExistence type="predicted"/>
<feature type="compositionally biased region" description="Basic and acidic residues" evidence="7">
    <location>
        <begin position="536"/>
        <end position="553"/>
    </location>
</feature>
<sequence length="553" mass="59315">MPPDSFSVPTVIGIAVLVLALAGVLILYLRVRGQLAQARGQLAQNRQVQDHLTRESSAWSQRLLQAERKVQEHADQVRDARAQHDLVRAETDHLINKRIPALLSHLRAPHVIVPGMQNQALAGTDVDRQHRAVLDAVTRGIRDEAERIDESAQAVIRGAMSRVQSQALRAQDLLAGVQQRYSGDEHTALLREVLGLDMFNELIIRRMQVTGIACGATPGLSRDDTYLVDLVVGAVSRVENFELRIDGPANHLRRRIGVAARAAESILFITAELLANAVHHSHGTLKVTIAVHETNNGAAIVIDDAGVGLNEDQYARASRLLSGNHPVRLVDLGNPPRTGWAAIGRQVAHYGMQVTVKKSAFGGVQAVLNIPGALLVEMPEDSRPSVLAPEPVRAVAPTVATAIRRDPIPASMAARPEPVSVPTARREPAAAPRVEPVAPAPRPEPVAPAPRPEPVASAARPEPAASSARPQPVTAPLQRTAEELAPLPQRRRQQPRDTSPPPAPAGGGSGGTGGRLLTTPEEAQKRWGDFQVGAEAGRREALPTEQHDATEGK</sequence>
<keyword evidence="3" id="KW-0597">Phosphoprotein</keyword>
<dbReference type="EMBL" id="PVNG01000008">
    <property type="protein sequence ID" value="PRX64831.1"/>
    <property type="molecule type" value="Genomic_DNA"/>
</dbReference>
<reference evidence="9 10" key="1">
    <citation type="submission" date="2018-03" db="EMBL/GenBank/DDBJ databases">
        <title>Genomic Encyclopedia of Type Strains, Phase III (KMG-III): the genomes of soil and plant-associated and newly described type strains.</title>
        <authorList>
            <person name="Whitman W."/>
        </authorList>
    </citation>
    <scope>NUCLEOTIDE SEQUENCE [LARGE SCALE GENOMIC DNA]</scope>
    <source>
        <strain evidence="9 10">CGMCC 4.7104</strain>
    </source>
</reference>
<evidence type="ECO:0000256" key="3">
    <source>
        <dbReference type="ARBA" id="ARBA00022553"/>
    </source>
</evidence>
<dbReference type="GO" id="GO:0004673">
    <property type="term" value="F:protein histidine kinase activity"/>
    <property type="evidence" value="ECO:0007669"/>
    <property type="project" value="UniProtKB-EC"/>
</dbReference>
<accession>A0A2T0MZP6</accession>
<organism evidence="9 10">
    <name type="scientific">Nonomuraea fuscirosea</name>
    <dbReference type="NCBI Taxonomy" id="1291556"/>
    <lineage>
        <taxon>Bacteria</taxon>
        <taxon>Bacillati</taxon>
        <taxon>Actinomycetota</taxon>
        <taxon>Actinomycetes</taxon>
        <taxon>Streptosporangiales</taxon>
        <taxon>Streptosporangiaceae</taxon>
        <taxon>Nonomuraea</taxon>
    </lineage>
</organism>
<keyword evidence="8" id="KW-0472">Membrane</keyword>
<keyword evidence="8" id="KW-0812">Transmembrane</keyword>
<keyword evidence="10" id="KW-1185">Reference proteome</keyword>
<dbReference type="EC" id="2.7.13.3" evidence="2"/>
<dbReference type="AlphaFoldDB" id="A0A2T0MZP6"/>
<dbReference type="PANTHER" id="PTHR44936">
    <property type="entry name" value="SENSOR PROTEIN CREC"/>
    <property type="match status" value="1"/>
</dbReference>
<dbReference type="Gene3D" id="3.30.565.10">
    <property type="entry name" value="Histidine kinase-like ATPase, C-terminal domain"/>
    <property type="match status" value="1"/>
</dbReference>
<feature type="compositionally biased region" description="Low complexity" evidence="7">
    <location>
        <begin position="454"/>
        <end position="470"/>
    </location>
</feature>
<dbReference type="RefSeq" id="WP_106241486.1">
    <property type="nucleotide sequence ID" value="NZ_PVNG01000008.1"/>
</dbReference>
<evidence type="ECO:0000256" key="1">
    <source>
        <dbReference type="ARBA" id="ARBA00000085"/>
    </source>
</evidence>
<name>A0A2T0MZP6_9ACTN</name>